<name>A0A6A6L925_HEVBR</name>
<evidence type="ECO:0000313" key="2">
    <source>
        <dbReference type="Proteomes" id="UP000467840"/>
    </source>
</evidence>
<dbReference type="EMBL" id="JAAGAX010000011">
    <property type="protein sequence ID" value="KAF2297952.1"/>
    <property type="molecule type" value="Genomic_DNA"/>
</dbReference>
<dbReference type="AlphaFoldDB" id="A0A6A6L925"/>
<keyword evidence="2" id="KW-1185">Reference proteome</keyword>
<gene>
    <name evidence="1" type="ORF">GH714_006283</name>
</gene>
<reference evidence="1 2" key="1">
    <citation type="journal article" date="2020" name="Mol. Plant">
        <title>The Chromosome-Based Rubber Tree Genome Provides New Insights into Spurge Genome Evolution and Rubber Biosynthesis.</title>
        <authorList>
            <person name="Liu J."/>
            <person name="Shi C."/>
            <person name="Shi C.C."/>
            <person name="Li W."/>
            <person name="Zhang Q.J."/>
            <person name="Zhang Y."/>
            <person name="Li K."/>
            <person name="Lu H.F."/>
            <person name="Shi C."/>
            <person name="Zhu S.T."/>
            <person name="Xiao Z.Y."/>
            <person name="Nan H."/>
            <person name="Yue Y."/>
            <person name="Zhu X.G."/>
            <person name="Wu Y."/>
            <person name="Hong X.N."/>
            <person name="Fan G.Y."/>
            <person name="Tong Y."/>
            <person name="Zhang D."/>
            <person name="Mao C.L."/>
            <person name="Liu Y.L."/>
            <person name="Hao S.J."/>
            <person name="Liu W.Q."/>
            <person name="Lv M.Q."/>
            <person name="Zhang H.B."/>
            <person name="Liu Y."/>
            <person name="Hu-Tang G.R."/>
            <person name="Wang J.P."/>
            <person name="Wang J.H."/>
            <person name="Sun Y.H."/>
            <person name="Ni S.B."/>
            <person name="Chen W.B."/>
            <person name="Zhang X.C."/>
            <person name="Jiao Y.N."/>
            <person name="Eichler E.E."/>
            <person name="Li G.H."/>
            <person name="Liu X."/>
            <person name="Gao L.Z."/>
        </authorList>
    </citation>
    <scope>NUCLEOTIDE SEQUENCE [LARGE SCALE GENOMIC DNA]</scope>
    <source>
        <strain evidence="2">cv. GT1</strain>
        <tissue evidence="1">Leaf</tissue>
    </source>
</reference>
<protein>
    <submittedName>
        <fullName evidence="1">Uncharacterized protein</fullName>
    </submittedName>
</protein>
<sequence length="127" mass="13751">MVVPNSINKDPTTRVLADGSAPKVPSMHVEDSTSFSKQCSHLNYEISLTHEKASETATSTSFSFADVTISVQSIETLECDLLMINRHSLASRRVWGMGTLDWIAIDAVGLSGGLLALLDLRSTRAVE</sequence>
<proteinExistence type="predicted"/>
<comment type="caution">
    <text evidence="1">The sequence shown here is derived from an EMBL/GenBank/DDBJ whole genome shotgun (WGS) entry which is preliminary data.</text>
</comment>
<evidence type="ECO:0000313" key="1">
    <source>
        <dbReference type="EMBL" id="KAF2297952.1"/>
    </source>
</evidence>
<dbReference type="Proteomes" id="UP000467840">
    <property type="component" value="Chromosome 1"/>
</dbReference>
<organism evidence="1 2">
    <name type="scientific">Hevea brasiliensis</name>
    <name type="common">Para rubber tree</name>
    <name type="synonym">Siphonia brasiliensis</name>
    <dbReference type="NCBI Taxonomy" id="3981"/>
    <lineage>
        <taxon>Eukaryota</taxon>
        <taxon>Viridiplantae</taxon>
        <taxon>Streptophyta</taxon>
        <taxon>Embryophyta</taxon>
        <taxon>Tracheophyta</taxon>
        <taxon>Spermatophyta</taxon>
        <taxon>Magnoliopsida</taxon>
        <taxon>eudicotyledons</taxon>
        <taxon>Gunneridae</taxon>
        <taxon>Pentapetalae</taxon>
        <taxon>rosids</taxon>
        <taxon>fabids</taxon>
        <taxon>Malpighiales</taxon>
        <taxon>Euphorbiaceae</taxon>
        <taxon>Crotonoideae</taxon>
        <taxon>Micrandreae</taxon>
        <taxon>Hevea</taxon>
    </lineage>
</organism>
<accession>A0A6A6L925</accession>